<name>A0A0V0SN19_9BILA</name>
<dbReference type="OrthoDB" id="10383995at2759"/>
<evidence type="ECO:0000313" key="1">
    <source>
        <dbReference type="EMBL" id="KRX27990.1"/>
    </source>
</evidence>
<organism evidence="1 2">
    <name type="scientific">Trichinella nelsoni</name>
    <dbReference type="NCBI Taxonomy" id="6336"/>
    <lineage>
        <taxon>Eukaryota</taxon>
        <taxon>Metazoa</taxon>
        <taxon>Ecdysozoa</taxon>
        <taxon>Nematoda</taxon>
        <taxon>Enoplea</taxon>
        <taxon>Dorylaimia</taxon>
        <taxon>Trichinellida</taxon>
        <taxon>Trichinellidae</taxon>
        <taxon>Trichinella</taxon>
    </lineage>
</organism>
<accession>A0A0V0SN19</accession>
<keyword evidence="2" id="KW-1185">Reference proteome</keyword>
<evidence type="ECO:0000313" key="2">
    <source>
        <dbReference type="Proteomes" id="UP000054630"/>
    </source>
</evidence>
<protein>
    <submittedName>
        <fullName evidence="1">Uncharacterized protein</fullName>
    </submittedName>
</protein>
<gene>
    <name evidence="1" type="ORF">T07_4857</name>
</gene>
<sequence>MNLDFFHLHTITSLNIHMQCIIFIISRIINVKIPSCLHWVDDNWMRKKRRNVVLVVVSIRDNVKEFLAPRRVGVYQQSKATFPLPSSLANKVVHDFKLDPLNESLDTS</sequence>
<dbReference type="EMBL" id="JYDL01000001">
    <property type="protein sequence ID" value="KRX27990.1"/>
    <property type="molecule type" value="Genomic_DNA"/>
</dbReference>
<proteinExistence type="predicted"/>
<reference evidence="1 2" key="1">
    <citation type="submission" date="2015-01" db="EMBL/GenBank/DDBJ databases">
        <title>Evolution of Trichinella species and genotypes.</title>
        <authorList>
            <person name="Korhonen P.K."/>
            <person name="Edoardo P."/>
            <person name="Giuseppe L.R."/>
            <person name="Gasser R.B."/>
        </authorList>
    </citation>
    <scope>NUCLEOTIDE SEQUENCE [LARGE SCALE GENOMIC DNA]</scope>
    <source>
        <strain evidence="1">ISS37</strain>
    </source>
</reference>
<dbReference type="AlphaFoldDB" id="A0A0V0SN19"/>
<dbReference type="Proteomes" id="UP000054630">
    <property type="component" value="Unassembled WGS sequence"/>
</dbReference>
<comment type="caution">
    <text evidence="1">The sequence shown here is derived from an EMBL/GenBank/DDBJ whole genome shotgun (WGS) entry which is preliminary data.</text>
</comment>